<evidence type="ECO:0000256" key="1">
    <source>
        <dbReference type="ARBA" id="ARBA00022490"/>
    </source>
</evidence>
<evidence type="ECO:0000256" key="2">
    <source>
        <dbReference type="SAM" id="Coils"/>
    </source>
</evidence>
<feature type="region of interest" description="Disordered" evidence="3">
    <location>
        <begin position="413"/>
        <end position="432"/>
    </location>
</feature>
<name>A0A0F7UKE9_NEOCL</name>
<evidence type="ECO:0000259" key="4">
    <source>
        <dbReference type="Pfam" id="PF22788"/>
    </source>
</evidence>
<sequence length="550" mass="60315">MDEPIHVAITRLSASSLRGGGLAALHQLLQARASTLARTPNELKGTISSLSFEECSLGVCHLLALLWDSKGEANDTFAFDATVNFLERCRQSQIQQCAAEFITVVKSAVRFAIHADEQSFAATTSQSSGLSGCESSYSLRLLEPLLESTEKFRPGQQDITSADTAFLQLCLRGRFYDRARRVLDRDAFKVTKLFCQGLDDCAAYFFAAGEIWIALEEYEKAFDALDMALSLPSIPGETDSLQVEAFKRFALVSLMLRGRVIRPPPPSPSAEEALRMATYHKDFAQHELLYPQKALPRGAPASSSHSDATGQNSLFSFLSTRLQRLEQEVRAHESQLKEDNTFHLALALLSSVVRRKVKELSRVFLSLPLESFRTKMNVASDQEAVDLLHSLPSKPGSSPLCTYDEERRQVLFRPRPSAAAPSNPAGDAASEEEGSAVAFLGALKREVEDALHRVKAVSHHMRVAEAKVTDSEGFARFVEVADAEASSDSQRDRREGRRRAGGRGRASEGEDSSDDDGQSSDVCWQAIDGHPLEEDMERGLSSRRGDGAGG</sequence>
<dbReference type="PANTHER" id="PTHR10758:SF1">
    <property type="entry name" value="COP9 SIGNALOSOME COMPLEX SUBUNIT 3"/>
    <property type="match status" value="1"/>
</dbReference>
<dbReference type="InterPro" id="IPR050756">
    <property type="entry name" value="CSN3"/>
</dbReference>
<gene>
    <name evidence="5" type="ORF">BN1204_047260</name>
</gene>
<protein>
    <submittedName>
        <fullName evidence="5">COP9 signalosome complex subunit 3</fullName>
    </submittedName>
</protein>
<keyword evidence="2" id="KW-0175">Coiled coil</keyword>
<dbReference type="InterPro" id="IPR055089">
    <property type="entry name" value="COP9_N"/>
</dbReference>
<feature type="compositionally biased region" description="Low complexity" evidence="3">
    <location>
        <begin position="416"/>
        <end position="428"/>
    </location>
</feature>
<dbReference type="EMBL" id="LN714485">
    <property type="protein sequence ID" value="CEL69000.1"/>
    <property type="molecule type" value="Genomic_DNA"/>
</dbReference>
<reference evidence="5" key="1">
    <citation type="journal article" date="2015" name="PLoS ONE">
        <title>Comprehensive Evaluation of Toxoplasma gondii VEG and Neospora caninum LIV Genomes with Tachyzoite Stage Transcriptome and Proteome Defines Novel Transcript Features.</title>
        <authorList>
            <person name="Ramaprasad A."/>
            <person name="Mourier T."/>
            <person name="Naeem R."/>
            <person name="Malas T.B."/>
            <person name="Moussa E."/>
            <person name="Panigrahi A."/>
            <person name="Vermont S.J."/>
            <person name="Otto T.D."/>
            <person name="Wastling J."/>
            <person name="Pain A."/>
        </authorList>
    </citation>
    <scope>NUCLEOTIDE SEQUENCE</scope>
    <source>
        <strain evidence="5">Liverpool</strain>
    </source>
</reference>
<feature type="compositionally biased region" description="Basic and acidic residues" evidence="3">
    <location>
        <begin position="530"/>
        <end position="550"/>
    </location>
</feature>
<evidence type="ECO:0000313" key="5">
    <source>
        <dbReference type="EMBL" id="CEL69000.1"/>
    </source>
</evidence>
<accession>A0A0F7UKE9</accession>
<dbReference type="GO" id="GO:0006511">
    <property type="term" value="P:ubiquitin-dependent protein catabolic process"/>
    <property type="evidence" value="ECO:0007669"/>
    <property type="project" value="TreeGrafter"/>
</dbReference>
<proteinExistence type="predicted"/>
<dbReference type="Pfam" id="PF22788">
    <property type="entry name" value="COP9_hel_rpt"/>
    <property type="match status" value="1"/>
</dbReference>
<organism evidence="5">
    <name type="scientific">Neospora caninum (strain Liverpool)</name>
    <dbReference type="NCBI Taxonomy" id="572307"/>
    <lineage>
        <taxon>Eukaryota</taxon>
        <taxon>Sar</taxon>
        <taxon>Alveolata</taxon>
        <taxon>Apicomplexa</taxon>
        <taxon>Conoidasida</taxon>
        <taxon>Coccidia</taxon>
        <taxon>Eucoccidiorida</taxon>
        <taxon>Eimeriorina</taxon>
        <taxon>Sarcocystidae</taxon>
        <taxon>Neospora</taxon>
    </lineage>
</organism>
<feature type="domain" description="COP9 signalosome complex subunit 3 N-terminal helical repeats" evidence="4">
    <location>
        <begin position="23"/>
        <end position="264"/>
    </location>
</feature>
<feature type="region of interest" description="Disordered" evidence="3">
    <location>
        <begin position="482"/>
        <end position="550"/>
    </location>
</feature>
<feature type="compositionally biased region" description="Acidic residues" evidence="3">
    <location>
        <begin position="509"/>
        <end position="518"/>
    </location>
</feature>
<dbReference type="GO" id="GO:0008180">
    <property type="term" value="C:COP9 signalosome"/>
    <property type="evidence" value="ECO:0007669"/>
    <property type="project" value="TreeGrafter"/>
</dbReference>
<dbReference type="PANTHER" id="PTHR10758">
    <property type="entry name" value="26S PROTEASOME NON-ATPASE REGULATORY SUBUNIT 3/COP9 SIGNALOSOME COMPLEX SUBUNIT 3"/>
    <property type="match status" value="1"/>
</dbReference>
<feature type="coiled-coil region" evidence="2">
    <location>
        <begin position="315"/>
        <end position="342"/>
    </location>
</feature>
<keyword evidence="1" id="KW-0963">Cytoplasm</keyword>
<evidence type="ECO:0000256" key="3">
    <source>
        <dbReference type="SAM" id="MobiDB-lite"/>
    </source>
</evidence>
<dbReference type="AlphaFoldDB" id="A0A0F7UKE9"/>